<evidence type="ECO:0000256" key="1">
    <source>
        <dbReference type="SAM" id="MobiDB-lite"/>
    </source>
</evidence>
<feature type="compositionally biased region" description="Polar residues" evidence="1">
    <location>
        <begin position="610"/>
        <end position="621"/>
    </location>
</feature>
<feature type="region of interest" description="Disordered" evidence="1">
    <location>
        <begin position="918"/>
        <end position="961"/>
    </location>
</feature>
<feature type="compositionally biased region" description="Gly residues" evidence="1">
    <location>
        <begin position="921"/>
        <end position="936"/>
    </location>
</feature>
<gene>
    <name evidence="2" type="ORF">BGZ80_006986</name>
</gene>
<proteinExistence type="predicted"/>
<feature type="compositionally biased region" description="Low complexity" evidence="1">
    <location>
        <begin position="987"/>
        <end position="1015"/>
    </location>
</feature>
<dbReference type="Proteomes" id="UP000703661">
    <property type="component" value="Unassembled WGS sequence"/>
</dbReference>
<evidence type="ECO:0000313" key="3">
    <source>
        <dbReference type="Proteomes" id="UP000703661"/>
    </source>
</evidence>
<dbReference type="AlphaFoldDB" id="A0A9P6MZG7"/>
<accession>A0A9P6MZG7</accession>
<feature type="region of interest" description="Disordered" evidence="1">
    <location>
        <begin position="606"/>
        <end position="636"/>
    </location>
</feature>
<dbReference type="EMBL" id="JAAAID010000350">
    <property type="protein sequence ID" value="KAG0018604.1"/>
    <property type="molecule type" value="Genomic_DNA"/>
</dbReference>
<name>A0A9P6MZG7_9FUNG</name>
<comment type="caution">
    <text evidence="2">The sequence shown here is derived from an EMBL/GenBank/DDBJ whole genome shotgun (WGS) entry which is preliminary data.</text>
</comment>
<protein>
    <submittedName>
        <fullName evidence="2">Uncharacterized protein</fullName>
    </submittedName>
</protein>
<sequence>MNADSNIDTSSRRSVALIKENEKKVMSHTRNGSIMLTPQDSVPQKPSARNTPMLSVQPHNTEISTDRPSISGRLLLHIPKIADKKFHFVSLALNLRLRESIGWSKQDLITFEIEKKNWSQTVWNKEISLQYQDREVEDSRSIAVVKEPSKNNSTIEIMADEWRWEWLMPVTEHEVCPESFEGSMGNVWYELEAKCMFRWDSVDKQGNVIEANSPVPSLETTAGHTVQTENHKPTEVYTDASKKSLSFSSAFGKLRIGGKNKKVPVSGDFKVENKHSEFIQRSLRMRNNNMVMADSESKPGLSAATTRAQSTPHLIANHSSEPIPFLTRKMMKLYFIKPPPNTSPGRSFFLPPPSMVLPTLPGTRRMKAIIPGARIQVQIQTPSLIPIRGYAQTSQLVPDRKGDLVLSKHSQNHVNNLVNSGYLDNFQVALTVRKITRKDAEKNNLSKAYQNGFNNVSPFASGSSSDIKTETTAAGQMKHLASIVSNSSPLANYNTIDPESAKPECAKAATGSEISWRKEIRVRKVKCEFWQKESCRIPSNSASQNGLSRSIKYQLGSAFSYSEKEHERERSRLSMQILPQMSAQQLQYGPAQSIASVASWDNNAVCGGSNPAQQQSSVPTTPLQPPTAPFASKRKGSNASLYAPSIHSQMNLGNASPRPSVSDALKPFMLLIPVPLDSPKLRQSFVWPTANTPAPQSSRNFDPLSMPVPRSLSSSDGNNYPNQKALYEMALMGMAADTAMANAETSGSSASGPADSIITDTSEYREWPNNTHHRVQKTAHSVVRSRIEVKHYLSIRLSIDVIEFEGELEDDDDMDLETMEEQQLQQVRNRQELSAYRMSTVLPGAAATMVAGVGNQKARATQTVTSPVVSSATIPKAGVITPAIPSSITATNSTIQPALTFLNSTAGLRDLDAELDEERGAGGSHRGQNGGRGRGGSVPQQHNSRPSRSNSASSLGMPPQMQQPLVGAVYDLGNRRGSEASQNTMMSANSANSANSSNSNINSNSNSNSNSGSGNKLSTTPSGGLVANAFSTIKHKASTSGLNAMMNAVAGHPSGSVQQQLPVPAPTLGANAQQLPVQVNRRPRSSAVNVQKLKDFVIRVPITVVIQVDDLSSIGTTANTDNGDATTTRIADTVGGSQGSGVLEAGWGAEIERIVTGLGSEYKSTTTLDSSDAGMSSQGPSEIGADEDLARQKSQRTMTPHGDVTEAFITPGHEDEEPEEDAVYVEGQFMAYE</sequence>
<organism evidence="2 3">
    <name type="scientific">Entomortierella chlamydospora</name>
    <dbReference type="NCBI Taxonomy" id="101097"/>
    <lineage>
        <taxon>Eukaryota</taxon>
        <taxon>Fungi</taxon>
        <taxon>Fungi incertae sedis</taxon>
        <taxon>Mucoromycota</taxon>
        <taxon>Mortierellomycotina</taxon>
        <taxon>Mortierellomycetes</taxon>
        <taxon>Mortierellales</taxon>
        <taxon>Mortierellaceae</taxon>
        <taxon>Entomortierella</taxon>
    </lineage>
</organism>
<reference evidence="2" key="1">
    <citation type="journal article" date="2020" name="Fungal Divers.">
        <title>Resolving the Mortierellaceae phylogeny through synthesis of multi-gene phylogenetics and phylogenomics.</title>
        <authorList>
            <person name="Vandepol N."/>
            <person name="Liber J."/>
            <person name="Desiro A."/>
            <person name="Na H."/>
            <person name="Kennedy M."/>
            <person name="Barry K."/>
            <person name="Grigoriev I.V."/>
            <person name="Miller A.N."/>
            <person name="O'Donnell K."/>
            <person name="Stajich J.E."/>
            <person name="Bonito G."/>
        </authorList>
    </citation>
    <scope>NUCLEOTIDE SEQUENCE</scope>
    <source>
        <strain evidence="2">NRRL 2769</strain>
    </source>
</reference>
<feature type="region of interest" description="Disordered" evidence="1">
    <location>
        <begin position="34"/>
        <end position="65"/>
    </location>
</feature>
<evidence type="ECO:0000313" key="2">
    <source>
        <dbReference type="EMBL" id="KAG0018604.1"/>
    </source>
</evidence>
<feature type="compositionally biased region" description="Low complexity" evidence="1">
    <location>
        <begin position="943"/>
        <end position="954"/>
    </location>
</feature>
<feature type="region of interest" description="Disordered" evidence="1">
    <location>
        <begin position="979"/>
        <end position="1020"/>
    </location>
</feature>
<keyword evidence="3" id="KW-1185">Reference proteome</keyword>